<dbReference type="InterPro" id="IPR050855">
    <property type="entry name" value="NDM-1-like"/>
</dbReference>
<organism evidence="3 4">
    <name type="scientific">SAR92 clade bacterium</name>
    <dbReference type="NCBI Taxonomy" id="2315479"/>
    <lineage>
        <taxon>Bacteria</taxon>
        <taxon>Pseudomonadati</taxon>
        <taxon>Pseudomonadota</taxon>
        <taxon>Gammaproteobacteria</taxon>
        <taxon>Cellvibrionales</taxon>
        <taxon>Porticoccaceae</taxon>
        <taxon>SAR92 clade</taxon>
    </lineage>
</organism>
<keyword evidence="3" id="KW-0378">Hydrolase</keyword>
<dbReference type="PANTHER" id="PTHR42951">
    <property type="entry name" value="METALLO-BETA-LACTAMASE DOMAIN-CONTAINING"/>
    <property type="match status" value="1"/>
</dbReference>
<dbReference type="SUPFAM" id="SSF56281">
    <property type="entry name" value="Metallo-hydrolase/oxidoreductase"/>
    <property type="match status" value="1"/>
</dbReference>
<evidence type="ECO:0000259" key="2">
    <source>
        <dbReference type="SMART" id="SM00849"/>
    </source>
</evidence>
<comment type="caution">
    <text evidence="3">The sequence shown here is derived from an EMBL/GenBank/DDBJ whole genome shotgun (WGS) entry which is preliminary data.</text>
</comment>
<dbReference type="GO" id="GO:0016787">
    <property type="term" value="F:hydrolase activity"/>
    <property type="evidence" value="ECO:0007669"/>
    <property type="project" value="UniProtKB-KW"/>
</dbReference>
<dbReference type="GO" id="GO:0017001">
    <property type="term" value="P:antibiotic catabolic process"/>
    <property type="evidence" value="ECO:0007669"/>
    <property type="project" value="UniProtKB-ARBA"/>
</dbReference>
<comment type="similarity">
    <text evidence="1">Belongs to the metallo-beta-lactamase superfamily. Class-B beta-lactamase family.</text>
</comment>
<reference evidence="3 4" key="1">
    <citation type="submission" date="2019-02" db="EMBL/GenBank/DDBJ databases">
        <title>Prokaryotic population dynamics and viral predation in marine succession experiment using metagenomics: the confinement effect.</title>
        <authorList>
            <person name="Haro-Moreno J.M."/>
            <person name="Rodriguez-Valera F."/>
            <person name="Lopez-Perez M."/>
        </authorList>
    </citation>
    <scope>NUCLEOTIDE SEQUENCE [LARGE SCALE GENOMIC DNA]</scope>
    <source>
        <strain evidence="3">MED-G170</strain>
    </source>
</reference>
<proteinExistence type="inferred from homology"/>
<dbReference type="Pfam" id="PF00753">
    <property type="entry name" value="Lactamase_B"/>
    <property type="match status" value="1"/>
</dbReference>
<dbReference type="InterPro" id="IPR036866">
    <property type="entry name" value="RibonucZ/Hydroxyglut_hydro"/>
</dbReference>
<dbReference type="CDD" id="cd07712">
    <property type="entry name" value="MBLAC2-like_MBL-fold"/>
    <property type="match status" value="1"/>
</dbReference>
<dbReference type="EMBL" id="SHBP01000011">
    <property type="protein sequence ID" value="RZO19473.1"/>
    <property type="molecule type" value="Genomic_DNA"/>
</dbReference>
<sequence>MRIENRWFERRRIDDDITLIWEPYVDPLIRCNIWHVRGRDRDMLIDTGLGIASLRNASQDIFVKRLMAVATHTHFDHIGGMHEFDERVVHESEAAIMTDGSSPMMLRACDFSKAELNELSDLGYPVERDELITAVPEAAFDIAAHTTKPAPSTWSVREGDRIDLGNRNFEVMHLPGHSPGSIGLWEKATGTLFSGDAVYDGALLTNFPGANLDDYVHTMQRLRELPVRVVHGGHENSFGRERLREIADEYLRTWEQAGTTSVDRLPR</sequence>
<feature type="domain" description="Metallo-beta-lactamase" evidence="2">
    <location>
        <begin position="30"/>
        <end position="234"/>
    </location>
</feature>
<dbReference type="AlphaFoldDB" id="A0A520ME20"/>
<evidence type="ECO:0000313" key="3">
    <source>
        <dbReference type="EMBL" id="RZO19473.1"/>
    </source>
</evidence>
<evidence type="ECO:0000256" key="1">
    <source>
        <dbReference type="ARBA" id="ARBA00005250"/>
    </source>
</evidence>
<evidence type="ECO:0000313" key="4">
    <source>
        <dbReference type="Proteomes" id="UP000315889"/>
    </source>
</evidence>
<protein>
    <submittedName>
        <fullName evidence="3">MBL fold metallo-hydrolase</fullName>
    </submittedName>
</protein>
<dbReference type="InterPro" id="IPR001279">
    <property type="entry name" value="Metallo-B-lactamas"/>
</dbReference>
<gene>
    <name evidence="3" type="ORF">EVB03_07765</name>
</gene>
<dbReference type="Proteomes" id="UP000315889">
    <property type="component" value="Unassembled WGS sequence"/>
</dbReference>
<dbReference type="Gene3D" id="3.60.15.10">
    <property type="entry name" value="Ribonuclease Z/Hydroxyacylglutathione hydrolase-like"/>
    <property type="match status" value="1"/>
</dbReference>
<dbReference type="SMART" id="SM00849">
    <property type="entry name" value="Lactamase_B"/>
    <property type="match status" value="1"/>
</dbReference>
<name>A0A520ME20_9GAMM</name>
<dbReference type="PANTHER" id="PTHR42951:SF4">
    <property type="entry name" value="ACYL-COENZYME A THIOESTERASE MBLAC2"/>
    <property type="match status" value="1"/>
</dbReference>
<accession>A0A520ME20</accession>